<gene>
    <name evidence="2" type="ORF">RT717_18955</name>
</gene>
<name>A0ABZ0IN48_9BACT</name>
<sequence>MKSLVAAFILFFISFSSFAQKEYDQENSSFFDRVYLGGNFGAQFGSVTFVDLSPLAGYMITPKLSAGLGVTYQYINFKYYNASYSNYGWRTFVRRNIGRQFFVHGEFENLNLQFYNANDDVVRQWVPGLFAGGGLFQPIGRNGGGFMISALYNLLYDDIRSPYNSPIVLRVGFTF</sequence>
<organism evidence="2 3">
    <name type="scientific">Imperialibacter roseus</name>
    <dbReference type="NCBI Taxonomy" id="1324217"/>
    <lineage>
        <taxon>Bacteria</taxon>
        <taxon>Pseudomonadati</taxon>
        <taxon>Bacteroidota</taxon>
        <taxon>Cytophagia</taxon>
        <taxon>Cytophagales</taxon>
        <taxon>Flammeovirgaceae</taxon>
        <taxon>Imperialibacter</taxon>
    </lineage>
</organism>
<protein>
    <recommendedName>
        <fullName evidence="4">Outer membrane protein beta-barrel domain-containing protein</fullName>
    </recommendedName>
</protein>
<feature type="chain" id="PRO_5047235340" description="Outer membrane protein beta-barrel domain-containing protein" evidence="1">
    <location>
        <begin position="20"/>
        <end position="175"/>
    </location>
</feature>
<dbReference type="EMBL" id="CP136051">
    <property type="protein sequence ID" value="WOK05166.1"/>
    <property type="molecule type" value="Genomic_DNA"/>
</dbReference>
<reference evidence="2 3" key="1">
    <citation type="journal article" date="2023" name="Microbiol. Resour. Announc.">
        <title>Complete Genome Sequence of Imperialibacter roseus strain P4T.</title>
        <authorList>
            <person name="Tizabi D.R."/>
            <person name="Bachvaroff T."/>
            <person name="Hill R.T."/>
        </authorList>
    </citation>
    <scope>NUCLEOTIDE SEQUENCE [LARGE SCALE GENOMIC DNA]</scope>
    <source>
        <strain evidence="2 3">P4T</strain>
    </source>
</reference>
<keyword evidence="1" id="KW-0732">Signal</keyword>
<dbReference type="RefSeq" id="WP_317487956.1">
    <property type="nucleotide sequence ID" value="NZ_CP136051.1"/>
</dbReference>
<feature type="signal peptide" evidence="1">
    <location>
        <begin position="1"/>
        <end position="19"/>
    </location>
</feature>
<evidence type="ECO:0008006" key="4">
    <source>
        <dbReference type="Google" id="ProtNLM"/>
    </source>
</evidence>
<keyword evidence="3" id="KW-1185">Reference proteome</keyword>
<dbReference type="Gene3D" id="2.40.160.60">
    <property type="entry name" value="Outer membrane protein transport protein (OMPP1/FadL/TodX)"/>
    <property type="match status" value="1"/>
</dbReference>
<evidence type="ECO:0000256" key="1">
    <source>
        <dbReference type="SAM" id="SignalP"/>
    </source>
</evidence>
<accession>A0ABZ0IN48</accession>
<evidence type="ECO:0000313" key="2">
    <source>
        <dbReference type="EMBL" id="WOK05166.1"/>
    </source>
</evidence>
<dbReference type="Proteomes" id="UP001302349">
    <property type="component" value="Chromosome"/>
</dbReference>
<evidence type="ECO:0000313" key="3">
    <source>
        <dbReference type="Proteomes" id="UP001302349"/>
    </source>
</evidence>
<proteinExistence type="predicted"/>